<proteinExistence type="predicted"/>
<dbReference type="AlphaFoldDB" id="A0A0W0UNV9"/>
<dbReference type="Pfam" id="PF14348">
    <property type="entry name" value="DtrJ-like"/>
    <property type="match status" value="1"/>
</dbReference>
<dbReference type="OrthoDB" id="8443503at2"/>
<dbReference type="RefSeq" id="WP_058448728.1">
    <property type="nucleotide sequence ID" value="NZ_CAAAJF010000015.1"/>
</dbReference>
<name>A0A0W0UNV9_9GAMM</name>
<keyword evidence="1" id="KW-0812">Transmembrane</keyword>
<keyword evidence="1" id="KW-1133">Transmembrane helix</keyword>
<feature type="transmembrane region" description="Helical" evidence="1">
    <location>
        <begin position="135"/>
        <end position="158"/>
    </location>
</feature>
<dbReference type="EMBL" id="LNYG01000012">
    <property type="protein sequence ID" value="KTD09325.1"/>
    <property type="molecule type" value="Genomic_DNA"/>
</dbReference>
<organism evidence="2 3">
    <name type="scientific">Legionella jamestowniensis</name>
    <dbReference type="NCBI Taxonomy" id="455"/>
    <lineage>
        <taxon>Bacteria</taxon>
        <taxon>Pseudomonadati</taxon>
        <taxon>Pseudomonadota</taxon>
        <taxon>Gammaproteobacteria</taxon>
        <taxon>Legionellales</taxon>
        <taxon>Legionellaceae</taxon>
        <taxon>Legionella</taxon>
    </lineage>
</organism>
<evidence type="ECO:0000256" key="1">
    <source>
        <dbReference type="SAM" id="Phobius"/>
    </source>
</evidence>
<dbReference type="PATRIC" id="fig|455.5.peg.720"/>
<reference evidence="2 3" key="1">
    <citation type="submission" date="2015-11" db="EMBL/GenBank/DDBJ databases">
        <title>Genomic analysis of 38 Legionella species identifies large and diverse effector repertoires.</title>
        <authorList>
            <person name="Burstein D."/>
            <person name="Amaro F."/>
            <person name="Zusman T."/>
            <person name="Lifshitz Z."/>
            <person name="Cohen O."/>
            <person name="Gilbert J.A."/>
            <person name="Pupko T."/>
            <person name="Shuman H.A."/>
            <person name="Segal G."/>
        </authorList>
    </citation>
    <scope>NUCLEOTIDE SEQUENCE [LARGE SCALE GENOMIC DNA]</scope>
    <source>
        <strain evidence="2 3">JA-26-G1-E2</strain>
    </source>
</reference>
<keyword evidence="1" id="KW-0472">Membrane</keyword>
<dbReference type="STRING" id="455.Ljam_0675"/>
<sequence>MAIKTVTPKPFQKTIMSFMILLLLGWLILMGWVSSLWCCVGFEKAYTSVTTLYQKQTQAITTFNGVMVANTVKSWLKNIPTQEVTNKAAQTGSLIKKNLDEVMPDETNDLNEIAQDFSLIANQVWLLMGLTTQVIFIKLVILISAVPLFLLMTVVGLVDGLNQRAIRTASLGRESSYVFHQLNRHAKRGLLLLLSFWLALPICITPAFVFVPASLLLGITVSITASRFKKYL</sequence>
<dbReference type="InterPro" id="IPR022266">
    <property type="entry name" value="DtrJ-like"/>
</dbReference>
<dbReference type="NCBIfam" id="TIGR03747">
    <property type="entry name" value="conj_TIGR03747"/>
    <property type="match status" value="1"/>
</dbReference>
<dbReference type="Proteomes" id="UP000054715">
    <property type="component" value="Unassembled WGS sequence"/>
</dbReference>
<gene>
    <name evidence="2" type="ORF">Ljam_0675</name>
</gene>
<evidence type="ECO:0008006" key="4">
    <source>
        <dbReference type="Google" id="ProtNLM"/>
    </source>
</evidence>
<evidence type="ECO:0000313" key="3">
    <source>
        <dbReference type="Proteomes" id="UP000054715"/>
    </source>
</evidence>
<feature type="transmembrane region" description="Helical" evidence="1">
    <location>
        <begin position="190"/>
        <end position="223"/>
    </location>
</feature>
<comment type="caution">
    <text evidence="2">The sequence shown here is derived from an EMBL/GenBank/DDBJ whole genome shotgun (WGS) entry which is preliminary data.</text>
</comment>
<accession>A0A0W0UNV9</accession>
<protein>
    <recommendedName>
        <fullName evidence="4">Fe2+/Zn2+ uptake regulation protein</fullName>
    </recommendedName>
</protein>
<evidence type="ECO:0000313" key="2">
    <source>
        <dbReference type="EMBL" id="KTD09325.1"/>
    </source>
</evidence>